<dbReference type="Gene3D" id="1.10.600.10">
    <property type="entry name" value="Farnesyl Diphosphate Synthase"/>
    <property type="match status" value="1"/>
</dbReference>
<evidence type="ECO:0000313" key="1">
    <source>
        <dbReference type="EMBL" id="GAI31680.1"/>
    </source>
</evidence>
<proteinExistence type="predicted"/>
<dbReference type="GO" id="GO:0008299">
    <property type="term" value="P:isoprenoid biosynthetic process"/>
    <property type="evidence" value="ECO:0007669"/>
    <property type="project" value="InterPro"/>
</dbReference>
<protein>
    <submittedName>
        <fullName evidence="1">Uncharacterized protein</fullName>
    </submittedName>
</protein>
<dbReference type="InterPro" id="IPR008949">
    <property type="entry name" value="Isoprenoid_synthase_dom_sf"/>
</dbReference>
<name>X1NY11_9ZZZZ</name>
<reference evidence="1" key="1">
    <citation type="journal article" date="2014" name="Front. Microbiol.">
        <title>High frequency of phylogenetically diverse reductive dehalogenase-homologous genes in deep subseafloor sedimentary metagenomes.</title>
        <authorList>
            <person name="Kawai M."/>
            <person name="Futagami T."/>
            <person name="Toyoda A."/>
            <person name="Takaki Y."/>
            <person name="Nishi S."/>
            <person name="Hori S."/>
            <person name="Arai W."/>
            <person name="Tsubouchi T."/>
            <person name="Morono Y."/>
            <person name="Uchiyama I."/>
            <person name="Ito T."/>
            <person name="Fujiyama A."/>
            <person name="Inagaki F."/>
            <person name="Takami H."/>
        </authorList>
    </citation>
    <scope>NUCLEOTIDE SEQUENCE</scope>
    <source>
        <strain evidence="1">Expedition CK06-06</strain>
    </source>
</reference>
<dbReference type="SUPFAM" id="SSF48576">
    <property type="entry name" value="Terpenoid synthases"/>
    <property type="match status" value="1"/>
</dbReference>
<comment type="caution">
    <text evidence="1">The sequence shown here is derived from an EMBL/GenBank/DDBJ whole genome shotgun (WGS) entry which is preliminary data.</text>
</comment>
<sequence length="49" mass="5240">DNMLGGQVEDINPKNENITKKDLCNMYMKKTAALICASIRAGAILSGAN</sequence>
<dbReference type="Pfam" id="PF00348">
    <property type="entry name" value="polyprenyl_synt"/>
    <property type="match status" value="1"/>
</dbReference>
<dbReference type="GO" id="GO:0004659">
    <property type="term" value="F:prenyltransferase activity"/>
    <property type="evidence" value="ECO:0007669"/>
    <property type="project" value="InterPro"/>
</dbReference>
<dbReference type="AlphaFoldDB" id="X1NY11"/>
<feature type="non-terminal residue" evidence="1">
    <location>
        <position position="49"/>
    </location>
</feature>
<gene>
    <name evidence="1" type="ORF">S06H3_25188</name>
</gene>
<dbReference type="EMBL" id="BARV01014417">
    <property type="protein sequence ID" value="GAI31680.1"/>
    <property type="molecule type" value="Genomic_DNA"/>
</dbReference>
<feature type="non-terminal residue" evidence="1">
    <location>
        <position position="1"/>
    </location>
</feature>
<dbReference type="InterPro" id="IPR000092">
    <property type="entry name" value="Polyprenyl_synt"/>
</dbReference>
<organism evidence="1">
    <name type="scientific">marine sediment metagenome</name>
    <dbReference type="NCBI Taxonomy" id="412755"/>
    <lineage>
        <taxon>unclassified sequences</taxon>
        <taxon>metagenomes</taxon>
        <taxon>ecological metagenomes</taxon>
    </lineage>
</organism>
<accession>X1NY11</accession>